<sequence>MNDKDIKTEIELLKQEVNIIKTNHLSHMAKDIDDLMIEVKSIKTEVFKFKYVAYGAIVVFVLMSDKFTSILKFL</sequence>
<name>A0A218MLX3_9VIRU</name>
<evidence type="ECO:0000313" key="2">
    <source>
        <dbReference type="EMBL" id="ASF00290.1"/>
    </source>
</evidence>
<protein>
    <submittedName>
        <fullName evidence="2">Uncharacterized protein</fullName>
    </submittedName>
</protein>
<keyword evidence="1" id="KW-0472">Membrane</keyword>
<feature type="transmembrane region" description="Helical" evidence="1">
    <location>
        <begin position="51"/>
        <end position="71"/>
    </location>
</feature>
<evidence type="ECO:0000256" key="1">
    <source>
        <dbReference type="SAM" id="Phobius"/>
    </source>
</evidence>
<accession>A0A218MLX3</accession>
<keyword evidence="1" id="KW-0812">Transmembrane</keyword>
<reference evidence="2" key="1">
    <citation type="submission" date="2016-10" db="EMBL/GenBank/DDBJ databases">
        <authorList>
            <person name="Varghese N."/>
        </authorList>
    </citation>
    <scope>NUCLEOTIDE SEQUENCE</scope>
</reference>
<organism evidence="2">
    <name type="scientific">uncultured virus</name>
    <dbReference type="NCBI Taxonomy" id="340016"/>
    <lineage>
        <taxon>Viruses</taxon>
        <taxon>environmental samples</taxon>
    </lineage>
</organism>
<reference evidence="2" key="2">
    <citation type="journal article" date="2017" name="Nat. Commun.">
        <title>Single-virus genomics reveals hidden cosmopolitan and abundant viruses.</title>
        <authorList>
            <person name="Martinez-Hernandez F."/>
            <person name="Fornas O."/>
            <person name="Lluesma Gomez M."/>
            <person name="Bolduc B."/>
            <person name="de la Cruz Pena M.J."/>
            <person name="Martinez J.M."/>
            <person name="Anton J."/>
            <person name="Gasol J.M."/>
            <person name="Rosselli R."/>
            <person name="Rodriguez-Valera F."/>
            <person name="Sullivan M.B."/>
            <person name="Acinas S.G."/>
            <person name="Martinez-Garcia M."/>
        </authorList>
    </citation>
    <scope>NUCLEOTIDE SEQUENCE</scope>
</reference>
<dbReference type="EMBL" id="KY052826">
    <property type="protein sequence ID" value="ASF00290.1"/>
    <property type="molecule type" value="Genomic_DNA"/>
</dbReference>
<proteinExistence type="predicted"/>
<keyword evidence="1" id="KW-1133">Transmembrane helix</keyword>